<protein>
    <submittedName>
        <fullName evidence="1">Uncharacterized protein</fullName>
    </submittedName>
</protein>
<dbReference type="Proteomes" id="UP000325292">
    <property type="component" value="Chromosome"/>
</dbReference>
<evidence type="ECO:0000313" key="2">
    <source>
        <dbReference type="Proteomes" id="UP000325292"/>
    </source>
</evidence>
<keyword evidence="2" id="KW-1185">Reference proteome</keyword>
<proteinExistence type="predicted"/>
<sequence length="85" mass="9648">MAIRVNVSADTQWLRVAVQDPNSGQEHWVQIDRAALNLIMQEDPRPPEIILDVVAERAMKRMPVANSEDGARVITPHNLELVWPK</sequence>
<evidence type="ECO:0000313" key="1">
    <source>
        <dbReference type="EMBL" id="AUW95097.1"/>
    </source>
</evidence>
<name>A0ABM6RUF6_9FIRM</name>
<accession>A0ABM6RUF6</accession>
<dbReference type="EMBL" id="CP019454">
    <property type="protein sequence ID" value="AUW95097.1"/>
    <property type="molecule type" value="Genomic_DNA"/>
</dbReference>
<organism evidence="1 2">
    <name type="scientific">Sulfobacillus thermotolerans</name>
    <dbReference type="NCBI Taxonomy" id="338644"/>
    <lineage>
        <taxon>Bacteria</taxon>
        <taxon>Bacillati</taxon>
        <taxon>Bacillota</taxon>
        <taxon>Clostridia</taxon>
        <taxon>Eubacteriales</taxon>
        <taxon>Clostridiales Family XVII. Incertae Sedis</taxon>
        <taxon>Sulfobacillus</taxon>
    </lineage>
</organism>
<gene>
    <name evidence="1" type="ORF">BXT84_15000</name>
</gene>
<reference evidence="1 2" key="1">
    <citation type="journal article" date="2019" name="Sci. Rep.">
        <title>Sulfobacillus thermotolerans: new insights into resistance and metabolic capacities of acidophilic chemolithotrophs.</title>
        <authorList>
            <person name="Panyushkina A.E."/>
            <person name="Babenko V.V."/>
            <person name="Nikitina A.S."/>
            <person name="Selezneva O.V."/>
            <person name="Tsaplina I.A."/>
            <person name="Letarova M.A."/>
            <person name="Kostryukova E.S."/>
            <person name="Letarov A.V."/>
        </authorList>
    </citation>
    <scope>NUCLEOTIDE SEQUENCE [LARGE SCALE GENOMIC DNA]</scope>
    <source>
        <strain evidence="1 2">Kr1</strain>
    </source>
</reference>